<sequence>MTAPQRPSPSQAPALHRHSAQRSKEDDEDDDDADANADAGDGDGDADGDADDDDDGDADGDADDDDDGVARMFWSATAISSQVQGLLSSLKEPGWCWAGLGIGFCTCAVCPGLPSSGALSTAAAPTAPSTMVIVIVLLYSSSLLSQANLPNGRAWEAHADTSALT</sequence>
<dbReference type="InParanoid" id="E5A823"/>
<name>E5A823_LEPMJ</name>
<dbReference type="EMBL" id="FP929137">
    <property type="protein sequence ID" value="CBX99768.1"/>
    <property type="molecule type" value="Genomic_DNA"/>
</dbReference>
<organism evidence="3">
    <name type="scientific">Leptosphaeria maculans (strain JN3 / isolate v23.1.3 / race Av1-4-5-6-7-8)</name>
    <name type="common">Blackleg fungus</name>
    <name type="synonym">Phoma lingam</name>
    <dbReference type="NCBI Taxonomy" id="985895"/>
    <lineage>
        <taxon>Eukaryota</taxon>
        <taxon>Fungi</taxon>
        <taxon>Dikarya</taxon>
        <taxon>Ascomycota</taxon>
        <taxon>Pezizomycotina</taxon>
        <taxon>Dothideomycetes</taxon>
        <taxon>Pleosporomycetidae</taxon>
        <taxon>Pleosporales</taxon>
        <taxon>Pleosporineae</taxon>
        <taxon>Leptosphaeriaceae</taxon>
        <taxon>Plenodomus</taxon>
        <taxon>Plenodomus lingam/Leptosphaeria maculans species complex</taxon>
    </lineage>
</organism>
<evidence type="ECO:0000256" key="1">
    <source>
        <dbReference type="SAM" id="MobiDB-lite"/>
    </source>
</evidence>
<gene>
    <name evidence="2" type="ORF">LEMA_P073570.1</name>
</gene>
<reference evidence="3" key="1">
    <citation type="journal article" date="2011" name="Nat. Commun.">
        <title>Effector diversification within compartments of the Leptosphaeria maculans genome affected by Repeat-Induced Point mutations.</title>
        <authorList>
            <person name="Rouxel T."/>
            <person name="Grandaubert J."/>
            <person name="Hane J.K."/>
            <person name="Hoede C."/>
            <person name="van de Wouw A.P."/>
            <person name="Couloux A."/>
            <person name="Dominguez V."/>
            <person name="Anthouard V."/>
            <person name="Bally P."/>
            <person name="Bourras S."/>
            <person name="Cozijnsen A.J."/>
            <person name="Ciuffetti L.M."/>
            <person name="Degrave A."/>
            <person name="Dilmaghani A."/>
            <person name="Duret L."/>
            <person name="Fudal I."/>
            <person name="Goodwin S.B."/>
            <person name="Gout L."/>
            <person name="Glaser N."/>
            <person name="Linglin J."/>
            <person name="Kema G.H.J."/>
            <person name="Lapalu N."/>
            <person name="Lawrence C.B."/>
            <person name="May K."/>
            <person name="Meyer M."/>
            <person name="Ollivier B."/>
            <person name="Poulain J."/>
            <person name="Schoch C.L."/>
            <person name="Simon A."/>
            <person name="Spatafora J.W."/>
            <person name="Stachowiak A."/>
            <person name="Turgeon B.G."/>
            <person name="Tyler B.M."/>
            <person name="Vincent D."/>
            <person name="Weissenbach J."/>
            <person name="Amselem J."/>
            <person name="Quesneville H."/>
            <person name="Oliver R.P."/>
            <person name="Wincker P."/>
            <person name="Balesdent M.-H."/>
            <person name="Howlett B.J."/>
        </authorList>
    </citation>
    <scope>NUCLEOTIDE SEQUENCE [LARGE SCALE GENOMIC DNA]</scope>
    <source>
        <strain evidence="3">JN3 / isolate v23.1.3 / race Av1-4-5-6-7-8</strain>
    </source>
</reference>
<accession>E5A823</accession>
<proteinExistence type="predicted"/>
<feature type="compositionally biased region" description="Acidic residues" evidence="1">
    <location>
        <begin position="26"/>
        <end position="67"/>
    </location>
</feature>
<dbReference type="HOGENOM" id="CLU_1611073_0_0_1"/>
<feature type="compositionally biased region" description="Low complexity" evidence="1">
    <location>
        <begin position="1"/>
        <end position="14"/>
    </location>
</feature>
<dbReference type="Proteomes" id="UP000002668">
    <property type="component" value="Genome"/>
</dbReference>
<dbReference type="AlphaFoldDB" id="E5A823"/>
<dbReference type="VEuPathDB" id="FungiDB:LEMA_P073570.1"/>
<protein>
    <submittedName>
        <fullName evidence="2">Predicted protein</fullName>
    </submittedName>
</protein>
<evidence type="ECO:0000313" key="3">
    <source>
        <dbReference type="Proteomes" id="UP000002668"/>
    </source>
</evidence>
<keyword evidence="3" id="KW-1185">Reference proteome</keyword>
<evidence type="ECO:0000313" key="2">
    <source>
        <dbReference type="EMBL" id="CBX99768.1"/>
    </source>
</evidence>
<feature type="region of interest" description="Disordered" evidence="1">
    <location>
        <begin position="1"/>
        <end position="69"/>
    </location>
</feature>